<evidence type="ECO:0000313" key="2">
    <source>
        <dbReference type="Proteomes" id="UP000611554"/>
    </source>
</evidence>
<dbReference type="EMBL" id="BMQJ01000009">
    <property type="protein sequence ID" value="GGQ05343.1"/>
    <property type="molecule type" value="Genomic_DNA"/>
</dbReference>
<name>A0ABQ2QZU4_9ACTN</name>
<sequence length="72" mass="8042">MNAFTWVLAVLIGGAAVIWAADVLRSRGRPGHRRISMPPSLLRGARLHQTYGGADARLLIEQEMRQADRRHP</sequence>
<proteinExistence type="predicted"/>
<dbReference type="Proteomes" id="UP000611554">
    <property type="component" value="Unassembled WGS sequence"/>
</dbReference>
<keyword evidence="2" id="KW-1185">Reference proteome</keyword>
<evidence type="ECO:0008006" key="3">
    <source>
        <dbReference type="Google" id="ProtNLM"/>
    </source>
</evidence>
<comment type="caution">
    <text evidence="1">The sequence shown here is derived from an EMBL/GenBank/DDBJ whole genome shotgun (WGS) entry which is preliminary data.</text>
</comment>
<accession>A0ABQ2QZU4</accession>
<gene>
    <name evidence="1" type="ORF">GCM10010140_39470</name>
</gene>
<reference evidence="2" key="1">
    <citation type="journal article" date="2019" name="Int. J. Syst. Evol. Microbiol.">
        <title>The Global Catalogue of Microorganisms (GCM) 10K type strain sequencing project: providing services to taxonomists for standard genome sequencing and annotation.</title>
        <authorList>
            <consortium name="The Broad Institute Genomics Platform"/>
            <consortium name="The Broad Institute Genome Sequencing Center for Infectious Disease"/>
            <person name="Wu L."/>
            <person name="Ma J."/>
        </authorList>
    </citation>
    <scope>NUCLEOTIDE SEQUENCE [LARGE SCALE GENOMIC DNA]</scope>
    <source>
        <strain evidence="2">JCM 3115</strain>
    </source>
</reference>
<dbReference type="RefSeq" id="WP_189247932.1">
    <property type="nucleotide sequence ID" value="NZ_BMQJ01000009.1"/>
</dbReference>
<organism evidence="1 2">
    <name type="scientific">Streptosporangium pseudovulgare</name>
    <dbReference type="NCBI Taxonomy" id="35765"/>
    <lineage>
        <taxon>Bacteria</taxon>
        <taxon>Bacillati</taxon>
        <taxon>Actinomycetota</taxon>
        <taxon>Actinomycetes</taxon>
        <taxon>Streptosporangiales</taxon>
        <taxon>Streptosporangiaceae</taxon>
        <taxon>Streptosporangium</taxon>
    </lineage>
</organism>
<evidence type="ECO:0000313" key="1">
    <source>
        <dbReference type="EMBL" id="GGQ05343.1"/>
    </source>
</evidence>
<protein>
    <recommendedName>
        <fullName evidence="3">TIGR04222 domain-containing membrane protein</fullName>
    </recommendedName>
</protein>